<feature type="transmembrane region" description="Helical" evidence="9">
    <location>
        <begin position="112"/>
        <end position="133"/>
    </location>
</feature>
<dbReference type="EMBL" id="JAPMLT010000018">
    <property type="protein sequence ID" value="MCX7572320.1"/>
    <property type="molecule type" value="Genomic_DNA"/>
</dbReference>
<reference evidence="13 14" key="1">
    <citation type="submission" date="2022-11" db="EMBL/GenBank/DDBJ databases">
        <title>Study of microbial diversity in lake waters.</title>
        <authorList>
            <person name="Zhang J."/>
        </authorList>
    </citation>
    <scope>NUCLEOTIDE SEQUENCE [LARGE SCALE GENOMIC DNA]</scope>
    <source>
        <strain evidence="13 14">DT12</strain>
    </source>
</reference>
<feature type="transmembrane region" description="Helical" evidence="9">
    <location>
        <begin position="389"/>
        <end position="409"/>
    </location>
</feature>
<dbReference type="PROSITE" id="PS00755">
    <property type="entry name" value="SECY_1"/>
    <property type="match status" value="1"/>
</dbReference>
<dbReference type="PIRSF" id="PIRSF004557">
    <property type="entry name" value="SecY"/>
    <property type="match status" value="1"/>
</dbReference>
<sequence length="428" mass="46878">MFTTISNIWKVSDLRNRILFTLLMILIFRIGSFIPVPNVNAKVLTELGSNPIFGMLNTFSGGALQNFSIFAMSITPYITASIIVQLLGMGVIRKFEEWQKEGDAGRKKLAQITRYGTVILGMIQAYGLSVTFNNTAPGLITDTSWTGYVLITVTLTAGTAFLMWLGEQITEKGIGNGISIIIFAGIIAGVERGARTIYETWFYNQENIGLSSVKLAILLVGTVLLIAAIVFVQQGVRRIPVQYAKRVVGRKMYGGQSSHIPLKVNAAGVIPVIFASSLLMFPVTVAQFLPANAFTNWIQANLAFGAPLYVGLEIVLIIFFTYFYTFVQINPVQLADGMKKNGGFIPGIRPGKPTELFITRVMNRITLSGALFLAALAAMPVLFMNASGLNMYFGGTGLLIVVGVALETMKQVESQLLQRHYKGFIRNR</sequence>
<feature type="transmembrane region" description="Helical" evidence="9">
    <location>
        <begin position="173"/>
        <end position="190"/>
    </location>
</feature>
<dbReference type="InterPro" id="IPR026593">
    <property type="entry name" value="SecY"/>
</dbReference>
<keyword evidence="5 9" id="KW-0653">Protein transport</keyword>
<dbReference type="RefSeq" id="WP_267153569.1">
    <property type="nucleotide sequence ID" value="NZ_JAPMLT010000018.1"/>
</dbReference>
<proteinExistence type="inferred from homology"/>
<evidence type="ECO:0000256" key="6">
    <source>
        <dbReference type="ARBA" id="ARBA00022989"/>
    </source>
</evidence>
<evidence type="ECO:0000313" key="14">
    <source>
        <dbReference type="Proteomes" id="UP001208017"/>
    </source>
</evidence>
<feature type="transmembrane region" description="Helical" evidence="9">
    <location>
        <begin position="67"/>
        <end position="92"/>
    </location>
</feature>
<feature type="transmembrane region" description="Helical" evidence="9">
    <location>
        <begin position="18"/>
        <end position="36"/>
    </location>
</feature>
<evidence type="ECO:0000256" key="1">
    <source>
        <dbReference type="ARBA" id="ARBA00004141"/>
    </source>
</evidence>
<keyword evidence="4 9" id="KW-0812">Transmembrane</keyword>
<gene>
    <name evidence="9 13" type="primary">secY</name>
    <name evidence="13" type="ORF">OS242_20645</name>
</gene>
<comment type="subcellular location">
    <subcellularLocation>
        <location evidence="9">Cell membrane</location>
        <topology evidence="9">Multi-pass membrane protein</topology>
    </subcellularLocation>
    <subcellularLocation>
        <location evidence="1 11">Membrane</location>
        <topology evidence="1 11">Multi-pass membrane protein</topology>
    </subcellularLocation>
</comment>
<comment type="function">
    <text evidence="9 10">The central subunit of the protein translocation channel SecYEG. Consists of two halves formed by TMs 1-5 and 6-10. These two domains form a lateral gate at the front which open onto the bilayer between TMs 2 and 7, and are clamped together by SecE at the back. The channel is closed by both a pore ring composed of hydrophobic SecY resides and a short helix (helix 2A) on the extracellular side of the membrane which forms a plug. The plug probably moves laterally to allow the channel to open. The ring and the pore may move independently.</text>
</comment>
<dbReference type="HAMAP" id="MF_01465">
    <property type="entry name" value="SecY"/>
    <property type="match status" value="1"/>
</dbReference>
<evidence type="ECO:0000256" key="4">
    <source>
        <dbReference type="ARBA" id="ARBA00022692"/>
    </source>
</evidence>
<keyword evidence="7 9" id="KW-0811">Translocation</keyword>
<evidence type="ECO:0000313" key="13">
    <source>
        <dbReference type="EMBL" id="MCX7572320.1"/>
    </source>
</evidence>
<feature type="transmembrane region" description="Helical" evidence="9">
    <location>
        <begin position="260"/>
        <end position="282"/>
    </location>
</feature>
<dbReference type="PANTHER" id="PTHR10906">
    <property type="entry name" value="SECY/SEC61-ALPHA FAMILY MEMBER"/>
    <property type="match status" value="1"/>
</dbReference>
<keyword evidence="9" id="KW-1003">Cell membrane</keyword>
<evidence type="ECO:0000256" key="5">
    <source>
        <dbReference type="ARBA" id="ARBA00022927"/>
    </source>
</evidence>
<comment type="similarity">
    <text evidence="2 9 12">Belongs to the SecY/SEC61-alpha family.</text>
</comment>
<dbReference type="InterPro" id="IPR002208">
    <property type="entry name" value="SecY/SEC61-alpha"/>
</dbReference>
<evidence type="ECO:0000256" key="9">
    <source>
        <dbReference type="HAMAP-Rule" id="MF_01465"/>
    </source>
</evidence>
<evidence type="ECO:0000256" key="3">
    <source>
        <dbReference type="ARBA" id="ARBA00022448"/>
    </source>
</evidence>
<evidence type="ECO:0000256" key="7">
    <source>
        <dbReference type="ARBA" id="ARBA00023010"/>
    </source>
</evidence>
<keyword evidence="3 9" id="KW-0813">Transport</keyword>
<evidence type="ECO:0000256" key="8">
    <source>
        <dbReference type="ARBA" id="ARBA00023136"/>
    </source>
</evidence>
<evidence type="ECO:0000256" key="10">
    <source>
        <dbReference type="RuleBase" id="RU000537"/>
    </source>
</evidence>
<keyword evidence="14" id="KW-1185">Reference proteome</keyword>
<feature type="transmembrane region" description="Helical" evidence="9">
    <location>
        <begin position="365"/>
        <end position="383"/>
    </location>
</feature>
<dbReference type="Gene3D" id="1.10.3370.10">
    <property type="entry name" value="SecY subunit domain"/>
    <property type="match status" value="1"/>
</dbReference>
<protein>
    <recommendedName>
        <fullName evidence="9 10">Protein translocase subunit SecY</fullName>
    </recommendedName>
</protein>
<dbReference type="SUPFAM" id="SSF103491">
    <property type="entry name" value="Preprotein translocase SecY subunit"/>
    <property type="match status" value="1"/>
</dbReference>
<organism evidence="13 14">
    <name type="scientific">Tumebacillus lacus</name>
    <dbReference type="NCBI Taxonomy" id="2995335"/>
    <lineage>
        <taxon>Bacteria</taxon>
        <taxon>Bacillati</taxon>
        <taxon>Bacillota</taxon>
        <taxon>Bacilli</taxon>
        <taxon>Bacillales</taxon>
        <taxon>Alicyclobacillaceae</taxon>
        <taxon>Tumebacillus</taxon>
    </lineage>
</organism>
<dbReference type="InterPro" id="IPR023201">
    <property type="entry name" value="SecY_dom_sf"/>
</dbReference>
<keyword evidence="8 9" id="KW-0472">Membrane</keyword>
<feature type="transmembrane region" description="Helical" evidence="9">
    <location>
        <begin position="210"/>
        <end position="232"/>
    </location>
</feature>
<dbReference type="Pfam" id="PF00344">
    <property type="entry name" value="SecY"/>
    <property type="match status" value="1"/>
</dbReference>
<dbReference type="PROSITE" id="PS00756">
    <property type="entry name" value="SECY_2"/>
    <property type="match status" value="1"/>
</dbReference>
<comment type="subunit">
    <text evidence="9">Component of the Sec protein translocase complex. Heterotrimer consisting of SecY, SecE and SecG subunits. The heterotrimers can form oligomers, although 1 heterotrimer is thought to be able to translocate proteins. Interacts with the ribosome. Interacts with SecDF, and other proteins may be involved. Interacts with SecA.</text>
</comment>
<dbReference type="InterPro" id="IPR030659">
    <property type="entry name" value="SecY_CS"/>
</dbReference>
<feature type="transmembrane region" description="Helical" evidence="9">
    <location>
        <begin position="145"/>
        <end position="166"/>
    </location>
</feature>
<accession>A0ABT3X9N1</accession>
<dbReference type="NCBIfam" id="TIGR00967">
    <property type="entry name" value="3a0501s007"/>
    <property type="match status" value="1"/>
</dbReference>
<comment type="caution">
    <text evidence="13">The sequence shown here is derived from an EMBL/GenBank/DDBJ whole genome shotgun (WGS) entry which is preliminary data.</text>
</comment>
<dbReference type="Proteomes" id="UP001208017">
    <property type="component" value="Unassembled WGS sequence"/>
</dbReference>
<evidence type="ECO:0000256" key="12">
    <source>
        <dbReference type="RuleBase" id="RU004349"/>
    </source>
</evidence>
<name>A0ABT3X9N1_9BACL</name>
<evidence type="ECO:0000256" key="11">
    <source>
        <dbReference type="RuleBase" id="RU003484"/>
    </source>
</evidence>
<feature type="transmembrane region" description="Helical" evidence="9">
    <location>
        <begin position="302"/>
        <end position="324"/>
    </location>
</feature>
<dbReference type="PRINTS" id="PR00303">
    <property type="entry name" value="SECYTRNLCASE"/>
</dbReference>
<keyword evidence="6 9" id="KW-1133">Transmembrane helix</keyword>
<evidence type="ECO:0000256" key="2">
    <source>
        <dbReference type="ARBA" id="ARBA00005751"/>
    </source>
</evidence>